<evidence type="ECO:0000256" key="6">
    <source>
        <dbReference type="ARBA" id="ARBA00022729"/>
    </source>
</evidence>
<keyword evidence="6 8" id="KW-0732">Signal</keyword>
<proteinExistence type="inferred from homology"/>
<dbReference type="InterPro" id="IPR014756">
    <property type="entry name" value="Ig_E-set"/>
</dbReference>
<comment type="subunit">
    <text evidence="3">Monomer.</text>
</comment>
<evidence type="ECO:0000256" key="8">
    <source>
        <dbReference type="SAM" id="SignalP"/>
    </source>
</evidence>
<dbReference type="Proteomes" id="UP000636479">
    <property type="component" value="Unassembled WGS sequence"/>
</dbReference>
<dbReference type="GO" id="GO:0032934">
    <property type="term" value="F:sterol binding"/>
    <property type="evidence" value="ECO:0007669"/>
    <property type="project" value="InterPro"/>
</dbReference>
<dbReference type="OrthoDB" id="6409159at2759"/>
<evidence type="ECO:0000313" key="10">
    <source>
        <dbReference type="EMBL" id="KAF7307004.1"/>
    </source>
</evidence>
<keyword evidence="7" id="KW-0445">Lipid transport</keyword>
<comment type="similarity">
    <text evidence="2">Belongs to the NPC2 family.</text>
</comment>
<dbReference type="SMART" id="SM00737">
    <property type="entry name" value="ML"/>
    <property type="match status" value="1"/>
</dbReference>
<evidence type="ECO:0000256" key="4">
    <source>
        <dbReference type="ARBA" id="ARBA00016056"/>
    </source>
</evidence>
<dbReference type="Pfam" id="PF02221">
    <property type="entry name" value="E1_DerP2_DerF2"/>
    <property type="match status" value="1"/>
</dbReference>
<sequence>MLLRIFALLVGFLNFVHAWEYVNCGTGLIDIESIVLQPEIPIAGEQLTVTIKGRATQTIEARATADVTVKLGLVKLIQKRFDVCAEVARLPGLGISCPVEDREWHTIQQTVTLPKEIPKSKFNIQVRGSTAKNEPMLCLDLKLDFMSSAGSIFRAPF</sequence>
<dbReference type="RefSeq" id="XP_037222023.1">
    <property type="nucleotide sequence ID" value="XM_037361731.1"/>
</dbReference>
<dbReference type="Gene3D" id="2.60.40.770">
    <property type="match status" value="1"/>
</dbReference>
<dbReference type="PANTHER" id="PTHR11306:SF0">
    <property type="entry name" value="PHOSPHATIDYLGLYCEROL_PHOSPHATIDYLINOSITOL TRANSFER PROTEIN"/>
    <property type="match status" value="1"/>
</dbReference>
<dbReference type="SUPFAM" id="SSF81296">
    <property type="entry name" value="E set domains"/>
    <property type="match status" value="1"/>
</dbReference>
<dbReference type="InterPro" id="IPR039670">
    <property type="entry name" value="NPC2-like"/>
</dbReference>
<keyword evidence="11" id="KW-1185">Reference proteome</keyword>
<accession>A0A8H6W5Y7</accession>
<dbReference type="AlphaFoldDB" id="A0A8H6W5Y7"/>
<evidence type="ECO:0000256" key="1">
    <source>
        <dbReference type="ARBA" id="ARBA00002053"/>
    </source>
</evidence>
<dbReference type="PANTHER" id="PTHR11306">
    <property type="entry name" value="NIEMANN PICK TYPE C2 PROTEIN NPC2-RELATED"/>
    <property type="match status" value="1"/>
</dbReference>
<keyword evidence="5" id="KW-0813">Transport</keyword>
<comment type="caution">
    <text evidence="10">The sequence shown here is derived from an EMBL/GenBank/DDBJ whole genome shotgun (WGS) entry which is preliminary data.</text>
</comment>
<dbReference type="EMBL" id="JACAZF010000004">
    <property type="protein sequence ID" value="KAF7307004.1"/>
    <property type="molecule type" value="Genomic_DNA"/>
</dbReference>
<reference evidence="10" key="1">
    <citation type="submission" date="2020-05" db="EMBL/GenBank/DDBJ databases">
        <title>Mycena genomes resolve the evolution of fungal bioluminescence.</title>
        <authorList>
            <person name="Tsai I.J."/>
        </authorList>
    </citation>
    <scope>NUCLEOTIDE SEQUENCE</scope>
    <source>
        <strain evidence="10">171206Taipei</strain>
    </source>
</reference>
<protein>
    <recommendedName>
        <fullName evidence="4">Phosphatidylglycerol/phosphatidylinositol transfer protein</fullName>
    </recommendedName>
</protein>
<gene>
    <name evidence="10" type="ORF">MIND_00493200</name>
</gene>
<dbReference type="GeneID" id="59344247"/>
<evidence type="ECO:0000259" key="9">
    <source>
        <dbReference type="SMART" id="SM00737"/>
    </source>
</evidence>
<evidence type="ECO:0000256" key="3">
    <source>
        <dbReference type="ARBA" id="ARBA00011245"/>
    </source>
</evidence>
<evidence type="ECO:0000313" key="11">
    <source>
        <dbReference type="Proteomes" id="UP000636479"/>
    </source>
</evidence>
<feature type="chain" id="PRO_5034092586" description="Phosphatidylglycerol/phosphatidylinositol transfer protein" evidence="8">
    <location>
        <begin position="19"/>
        <end position="157"/>
    </location>
</feature>
<dbReference type="InterPro" id="IPR003172">
    <property type="entry name" value="ML_dom"/>
</dbReference>
<organism evidence="10 11">
    <name type="scientific">Mycena indigotica</name>
    <dbReference type="NCBI Taxonomy" id="2126181"/>
    <lineage>
        <taxon>Eukaryota</taxon>
        <taxon>Fungi</taxon>
        <taxon>Dikarya</taxon>
        <taxon>Basidiomycota</taxon>
        <taxon>Agaricomycotina</taxon>
        <taxon>Agaricomycetes</taxon>
        <taxon>Agaricomycetidae</taxon>
        <taxon>Agaricales</taxon>
        <taxon>Marasmiineae</taxon>
        <taxon>Mycenaceae</taxon>
        <taxon>Mycena</taxon>
    </lineage>
</organism>
<comment type="function">
    <text evidence="1">Catalyzes the intermembrane transfer of phosphatidylglycerol and phosphatidylinositol.</text>
</comment>
<evidence type="ECO:0000256" key="5">
    <source>
        <dbReference type="ARBA" id="ARBA00022448"/>
    </source>
</evidence>
<feature type="domain" description="MD-2-related lipid-recognition" evidence="9">
    <location>
        <begin position="21"/>
        <end position="143"/>
    </location>
</feature>
<dbReference type="GO" id="GO:0015918">
    <property type="term" value="P:sterol transport"/>
    <property type="evidence" value="ECO:0007669"/>
    <property type="project" value="InterPro"/>
</dbReference>
<name>A0A8H6W5Y7_9AGAR</name>
<evidence type="ECO:0000256" key="7">
    <source>
        <dbReference type="ARBA" id="ARBA00023055"/>
    </source>
</evidence>
<evidence type="ECO:0000256" key="2">
    <source>
        <dbReference type="ARBA" id="ARBA00006370"/>
    </source>
</evidence>
<feature type="signal peptide" evidence="8">
    <location>
        <begin position="1"/>
        <end position="18"/>
    </location>
</feature>